<dbReference type="Pfam" id="PF23571">
    <property type="entry name" value="GH3_M"/>
    <property type="match status" value="1"/>
</dbReference>
<dbReference type="InterPro" id="IPR055377">
    <property type="entry name" value="GH3_M"/>
</dbReference>
<evidence type="ECO:0000313" key="3">
    <source>
        <dbReference type="EMBL" id="AOW21590.1"/>
    </source>
</evidence>
<dbReference type="RefSeq" id="WP_070237750.1">
    <property type="nucleotide sequence ID" value="NZ_CP017478.1"/>
</dbReference>
<reference evidence="3 4" key="1">
    <citation type="submission" date="2016-10" db="EMBL/GenBank/DDBJ databases">
        <title>Lutibacter sp. LPB0138, isolated from marine gastropod.</title>
        <authorList>
            <person name="Kim E."/>
            <person name="Yi H."/>
        </authorList>
    </citation>
    <scope>NUCLEOTIDE SEQUENCE [LARGE SCALE GENOMIC DNA]</scope>
    <source>
        <strain evidence="3 4">LPB0138</strain>
    </source>
</reference>
<dbReference type="SUPFAM" id="SSF56801">
    <property type="entry name" value="Acetyl-CoA synthetase-like"/>
    <property type="match status" value="1"/>
</dbReference>
<feature type="domain" description="GH3 C-terminal" evidence="2">
    <location>
        <begin position="381"/>
        <end position="493"/>
    </location>
</feature>
<dbReference type="AlphaFoldDB" id="A0A1D8PAH6"/>
<dbReference type="Proteomes" id="UP000176050">
    <property type="component" value="Chromosome"/>
</dbReference>
<accession>A0A1D8PAH6</accession>
<evidence type="ECO:0008006" key="5">
    <source>
        <dbReference type="Google" id="ProtNLM"/>
    </source>
</evidence>
<dbReference type="STRING" id="1850246.LPB138_13275"/>
<protein>
    <recommendedName>
        <fullName evidence="5">GH3 auxin-responsive promoter</fullName>
    </recommendedName>
</protein>
<dbReference type="OrthoDB" id="5678283at2"/>
<dbReference type="GO" id="GO:0016881">
    <property type="term" value="F:acid-amino acid ligase activity"/>
    <property type="evidence" value="ECO:0007669"/>
    <property type="project" value="TreeGrafter"/>
</dbReference>
<gene>
    <name evidence="3" type="ORF">LPB138_13275</name>
</gene>
<evidence type="ECO:0000313" key="4">
    <source>
        <dbReference type="Proteomes" id="UP000176050"/>
    </source>
</evidence>
<dbReference type="InterPro" id="IPR055378">
    <property type="entry name" value="GH3_C"/>
</dbReference>
<feature type="domain" description="GH3 middle" evidence="1">
    <location>
        <begin position="297"/>
        <end position="366"/>
    </location>
</feature>
<dbReference type="GO" id="GO:0005737">
    <property type="term" value="C:cytoplasm"/>
    <property type="evidence" value="ECO:0007669"/>
    <property type="project" value="TreeGrafter"/>
</dbReference>
<dbReference type="PANTHER" id="PTHR31901">
    <property type="entry name" value="GH3 DOMAIN-CONTAINING PROTEIN"/>
    <property type="match status" value="1"/>
</dbReference>
<dbReference type="Pfam" id="PF23572">
    <property type="entry name" value="GH3_C"/>
    <property type="match status" value="1"/>
</dbReference>
<evidence type="ECO:0000259" key="2">
    <source>
        <dbReference type="Pfam" id="PF23572"/>
    </source>
</evidence>
<evidence type="ECO:0000259" key="1">
    <source>
        <dbReference type="Pfam" id="PF23571"/>
    </source>
</evidence>
<proteinExistence type="predicted"/>
<dbReference type="PANTHER" id="PTHR31901:SF9">
    <property type="entry name" value="GH3 DOMAIN-CONTAINING PROTEIN"/>
    <property type="match status" value="1"/>
</dbReference>
<dbReference type="KEGG" id="lul:LPB138_13275"/>
<sequence length="508" mass="58668">MAIPIVNSIISWFLKKRIHQIELFLKYPIDVQKELLFRLIYVSKNTEIGIQCGFKNIKDYQSFVENVPIQKYESVSPFIERTRQGEQNIFWNSTIKWFAKSSGTTNAKSKFIPLSEEAIEDCHMKAGKDMLCLYINNNPDTQMFTGKGLKLGGSSDIYEDNNTYFGDLSAIIIENLPFWADFSSAPSHDTALMSEWEAKMEAIINETIGENITSLVGVPSWMLVLLNKVLERTGKENILEVWPNLEVYFHGGVNFNPYREQFKKLIPKSSFKYYETYNASEGFFAIQDQNNSSELLLMLDYGIFYEFIPMNEYKGENSTTITLSEVKLNVDYALVITTNGGLWRYLIGDTIKFTSLNPFRIKITGRTKHYINVFGEELNIENVEDALKRACSKTKATITDYTVAPIFMDGKNSGKHEWMIEFDKAPKNLNYFTEILDNSLKAINSDYEAKRYNNMTLEMPKIHEARKGLFYDWLKMKGKLGGQHKIPRLLNERFLMEELLELDTVTLN</sequence>
<name>A0A1D8PAH6_9FLAO</name>
<dbReference type="InterPro" id="IPR004993">
    <property type="entry name" value="GH3"/>
</dbReference>
<dbReference type="Pfam" id="PF03321">
    <property type="entry name" value="GH3"/>
    <property type="match status" value="1"/>
</dbReference>
<keyword evidence="4" id="KW-1185">Reference proteome</keyword>
<organism evidence="3 4">
    <name type="scientific">Urechidicola croceus</name>
    <dbReference type="NCBI Taxonomy" id="1850246"/>
    <lineage>
        <taxon>Bacteria</taxon>
        <taxon>Pseudomonadati</taxon>
        <taxon>Bacteroidota</taxon>
        <taxon>Flavobacteriia</taxon>
        <taxon>Flavobacteriales</taxon>
        <taxon>Flavobacteriaceae</taxon>
        <taxon>Urechidicola</taxon>
    </lineage>
</organism>
<dbReference type="EMBL" id="CP017478">
    <property type="protein sequence ID" value="AOW21590.1"/>
    <property type="molecule type" value="Genomic_DNA"/>
</dbReference>